<sequence>MDLEMKSDFFYKIIQTACTTYIKTESHPEFPIIQKLLKELEEIACDEFVEPIYKMTKMTIFFEGFYQALQDDSQIKKELLQIRLQRWEKHYGVPTLGFLLSYKSQIEEISHQFKMLTDSGLSDLNKQTNKQTNPYTTHDDENNVIIDSCVTAKVPLPTQKEETGQFLKTYNPFGGFTTAPCDPYSQKFIEYAETVAKSGGKVLEIGAAFGAASLRALAQGVDVFCNDIEPQNLAVVHQRFAKENPDTEEFASGDYKKLVFIPGSFPHELQGLPKEHFDAILLCRVLHFSSGDTIESSLKLLRTLLKPNGKLFIVCETPYLKNWKNFIPEYEKKVAEGIEWPGEIQNPSQYESSGRATSLPKFVHWITKEVLDRSLQRTNFFIERSSYIDRKDQFPDDLLLDARESVGAVAIKI</sequence>
<dbReference type="EMBL" id="LNYI01000027">
    <property type="protein sequence ID" value="KTD22282.1"/>
    <property type="molecule type" value="Genomic_DNA"/>
</dbReference>
<dbReference type="PATRIC" id="fig|45067.4.peg.1283"/>
<name>A0A0W0VQI0_9GAMM</name>
<feature type="domain" description="Methyltransferase type 12" evidence="1">
    <location>
        <begin position="203"/>
        <end position="311"/>
    </location>
</feature>
<dbReference type="Pfam" id="PF08242">
    <property type="entry name" value="Methyltransf_12"/>
    <property type="match status" value="1"/>
</dbReference>
<comment type="caution">
    <text evidence="2">The sequence shown here is derived from an EMBL/GenBank/DDBJ whole genome shotgun (WGS) entry which is preliminary data.</text>
</comment>
<evidence type="ECO:0000259" key="1">
    <source>
        <dbReference type="Pfam" id="PF08242"/>
    </source>
</evidence>
<dbReference type="Proteomes" id="UP000054869">
    <property type="component" value="Unassembled WGS sequence"/>
</dbReference>
<dbReference type="Gene3D" id="3.40.50.150">
    <property type="entry name" value="Vaccinia Virus protein VP39"/>
    <property type="match status" value="1"/>
</dbReference>
<dbReference type="InterPro" id="IPR029063">
    <property type="entry name" value="SAM-dependent_MTases_sf"/>
</dbReference>
<dbReference type="GO" id="GO:0032259">
    <property type="term" value="P:methylation"/>
    <property type="evidence" value="ECO:0007669"/>
    <property type="project" value="UniProtKB-KW"/>
</dbReference>
<keyword evidence="2" id="KW-0489">Methyltransferase</keyword>
<dbReference type="InterPro" id="IPR013217">
    <property type="entry name" value="Methyltransf_12"/>
</dbReference>
<organism evidence="2 3">
    <name type="scientific">Legionella lansingensis</name>
    <dbReference type="NCBI Taxonomy" id="45067"/>
    <lineage>
        <taxon>Bacteria</taxon>
        <taxon>Pseudomonadati</taxon>
        <taxon>Pseudomonadota</taxon>
        <taxon>Gammaproteobacteria</taxon>
        <taxon>Legionellales</taxon>
        <taxon>Legionellaceae</taxon>
        <taxon>Legionella</taxon>
    </lineage>
</organism>
<accession>A0A0W0VQI0</accession>
<proteinExistence type="predicted"/>
<dbReference type="GO" id="GO:0008168">
    <property type="term" value="F:methyltransferase activity"/>
    <property type="evidence" value="ECO:0007669"/>
    <property type="project" value="UniProtKB-KW"/>
</dbReference>
<dbReference type="STRING" id="45067.Llan_1223"/>
<evidence type="ECO:0000313" key="3">
    <source>
        <dbReference type="Proteomes" id="UP000054869"/>
    </source>
</evidence>
<evidence type="ECO:0000313" key="2">
    <source>
        <dbReference type="EMBL" id="KTD22282.1"/>
    </source>
</evidence>
<dbReference type="AlphaFoldDB" id="A0A0W0VQI0"/>
<reference evidence="2 3" key="1">
    <citation type="submission" date="2015-11" db="EMBL/GenBank/DDBJ databases">
        <title>Genomic analysis of 38 Legionella species identifies large and diverse effector repertoires.</title>
        <authorList>
            <person name="Burstein D."/>
            <person name="Amaro F."/>
            <person name="Zusman T."/>
            <person name="Lifshitz Z."/>
            <person name="Cohen O."/>
            <person name="Gilbert J.A."/>
            <person name="Pupko T."/>
            <person name="Shuman H.A."/>
            <person name="Segal G."/>
        </authorList>
    </citation>
    <scope>NUCLEOTIDE SEQUENCE [LARGE SCALE GENOMIC DNA]</scope>
    <source>
        <strain evidence="2 3">ATCC 49751</strain>
    </source>
</reference>
<keyword evidence="2" id="KW-0808">Transferase</keyword>
<dbReference type="eggNOG" id="COG2226">
    <property type="taxonomic scope" value="Bacteria"/>
</dbReference>
<gene>
    <name evidence="2" type="ORF">Llan_1223</name>
</gene>
<protein>
    <submittedName>
        <fullName evidence="2">Putative Methyltransferase</fullName>
    </submittedName>
</protein>
<dbReference type="CDD" id="cd02440">
    <property type="entry name" value="AdoMet_MTases"/>
    <property type="match status" value="1"/>
</dbReference>
<keyword evidence="3" id="KW-1185">Reference proteome</keyword>
<dbReference type="SUPFAM" id="SSF53335">
    <property type="entry name" value="S-adenosyl-L-methionine-dependent methyltransferases"/>
    <property type="match status" value="1"/>
</dbReference>